<dbReference type="AlphaFoldDB" id="A0A926NRC0"/>
<dbReference type="RefSeq" id="WP_190289706.1">
    <property type="nucleotide sequence ID" value="NZ_JABFCZ010000002.1"/>
</dbReference>
<protein>
    <submittedName>
        <fullName evidence="1">Uncharacterized protein</fullName>
    </submittedName>
</protein>
<dbReference type="Proteomes" id="UP000598467">
    <property type="component" value="Unassembled WGS sequence"/>
</dbReference>
<comment type="caution">
    <text evidence="1">The sequence shown here is derived from an EMBL/GenBank/DDBJ whole genome shotgun (WGS) entry which is preliminary data.</text>
</comment>
<organism evidence="1 2">
    <name type="scientific">Roseibium aggregatum</name>
    <dbReference type="NCBI Taxonomy" id="187304"/>
    <lineage>
        <taxon>Bacteria</taxon>
        <taxon>Pseudomonadati</taxon>
        <taxon>Pseudomonadota</taxon>
        <taxon>Alphaproteobacteria</taxon>
        <taxon>Hyphomicrobiales</taxon>
        <taxon>Stappiaceae</taxon>
        <taxon>Roseibium</taxon>
    </lineage>
</organism>
<dbReference type="EMBL" id="JABFCZ010000002">
    <property type="protein sequence ID" value="MBD1545044.1"/>
    <property type="molecule type" value="Genomic_DNA"/>
</dbReference>
<proteinExistence type="predicted"/>
<sequence>MPKELKGNQENWRWDESEECWICYVPLRIYPRNDGRFVSSIGGMLGTEAFGAFQEAEYALFLAIYGRDKLEQVEKYASPDNPVTNEDRRKARELLTTLKTVGGPMSLTLKDRIDEAIGYLKDVSEDDDK</sequence>
<reference evidence="1" key="1">
    <citation type="submission" date="2020-05" db="EMBL/GenBank/DDBJ databases">
        <title>Identification of trans-AT polyketide cluster in two marine bacteria, producers of a novel glutaramide-containing polyketide sesbanimide D and analogs.</title>
        <authorList>
            <person name="Kacar D."/>
            <person name="Rodriguez P."/>
            <person name="Canedo L."/>
            <person name="Gonzalez E."/>
            <person name="Galan B."/>
            <person name="De La Calle F."/>
            <person name="Garcia J.L."/>
        </authorList>
    </citation>
    <scope>NUCLEOTIDE SEQUENCE</scope>
    <source>
        <strain evidence="1">PHM038</strain>
    </source>
</reference>
<evidence type="ECO:0000313" key="1">
    <source>
        <dbReference type="EMBL" id="MBD1545044.1"/>
    </source>
</evidence>
<accession>A0A926NRC0</accession>
<gene>
    <name evidence="1" type="ORF">HK439_02115</name>
</gene>
<name>A0A926NRC0_9HYPH</name>
<evidence type="ECO:0000313" key="2">
    <source>
        <dbReference type="Proteomes" id="UP000598467"/>
    </source>
</evidence>